<protein>
    <recommendedName>
        <fullName evidence="1">ATP-dependent DNA helicase</fullName>
        <ecNumber evidence="1">5.6.2.3</ecNumber>
    </recommendedName>
</protein>
<dbReference type="InterPro" id="IPR010285">
    <property type="entry name" value="DNA_helicase_pif1-like_DEAD"/>
</dbReference>
<reference evidence="5" key="2">
    <citation type="submission" date="2019-09" db="UniProtKB">
        <authorList>
            <consortium name="WormBaseParasite"/>
        </authorList>
    </citation>
    <scope>IDENTIFICATION</scope>
</reference>
<dbReference type="GO" id="GO:0006310">
    <property type="term" value="P:DNA recombination"/>
    <property type="evidence" value="ECO:0007669"/>
    <property type="project" value="UniProtKB-KW"/>
</dbReference>
<dbReference type="GO" id="GO:0006281">
    <property type="term" value="P:DNA repair"/>
    <property type="evidence" value="ECO:0007669"/>
    <property type="project" value="UniProtKB-KW"/>
</dbReference>
<dbReference type="GO" id="GO:0016787">
    <property type="term" value="F:hydrolase activity"/>
    <property type="evidence" value="ECO:0007669"/>
    <property type="project" value="UniProtKB-KW"/>
</dbReference>
<keyword evidence="4" id="KW-1185">Reference proteome</keyword>
<comment type="cofactor">
    <cofactor evidence="1">
        <name>Mg(2+)</name>
        <dbReference type="ChEBI" id="CHEBI:18420"/>
    </cofactor>
</comment>
<sequence length="242" mass="26920">MATARKKQILNVAWTGIAANLLPDGRTASSAFRLVVEDLSRTSSIKRQSEEARFLSKIEDIIWDEAPVAPKQAREAVNAVLQDIMQNSKPFGGKIMLLGGDFRQMLPVIEKGSRYDVVQACLKTSSVWPLFKVYKLTTNMRLQANDHEYREWLMKIGNGEAISDENGDIQVPPPLICSGNIADAIFGDAFSGRSVDLSELAILTPRNVNTLRINYYVLDRLSGEKSTFLSEDDAIVENPAMR</sequence>
<evidence type="ECO:0000313" key="3">
    <source>
        <dbReference type="EMBL" id="VDO21633.1"/>
    </source>
</evidence>
<evidence type="ECO:0000256" key="1">
    <source>
        <dbReference type="RuleBase" id="RU363044"/>
    </source>
</evidence>
<dbReference type="Pfam" id="PF05970">
    <property type="entry name" value="PIF1"/>
    <property type="match status" value="1"/>
</dbReference>
<evidence type="ECO:0000259" key="2">
    <source>
        <dbReference type="Pfam" id="PF05970"/>
    </source>
</evidence>
<keyword evidence="1" id="KW-0233">DNA recombination</keyword>
<dbReference type="InterPro" id="IPR027417">
    <property type="entry name" value="P-loop_NTPase"/>
</dbReference>
<keyword evidence="1" id="KW-0547">Nucleotide-binding</keyword>
<dbReference type="EC" id="5.6.2.3" evidence="1"/>
<dbReference type="GO" id="GO:0043139">
    <property type="term" value="F:5'-3' DNA helicase activity"/>
    <property type="evidence" value="ECO:0007669"/>
    <property type="project" value="UniProtKB-EC"/>
</dbReference>
<dbReference type="AlphaFoldDB" id="A0A183F6P7"/>
<keyword evidence="1" id="KW-0227">DNA damage</keyword>
<dbReference type="Proteomes" id="UP000050761">
    <property type="component" value="Unassembled WGS sequence"/>
</dbReference>
<dbReference type="WBParaSite" id="HPBE_0000183901-mRNA-1">
    <property type="protein sequence ID" value="HPBE_0000183901-mRNA-1"/>
    <property type="gene ID" value="HPBE_0000183901"/>
</dbReference>
<comment type="catalytic activity">
    <reaction evidence="1">
        <text>ATP + H2O = ADP + phosphate + H(+)</text>
        <dbReference type="Rhea" id="RHEA:13065"/>
        <dbReference type="ChEBI" id="CHEBI:15377"/>
        <dbReference type="ChEBI" id="CHEBI:15378"/>
        <dbReference type="ChEBI" id="CHEBI:30616"/>
        <dbReference type="ChEBI" id="CHEBI:43474"/>
        <dbReference type="ChEBI" id="CHEBI:456216"/>
        <dbReference type="EC" id="5.6.2.3"/>
    </reaction>
</comment>
<keyword evidence="1" id="KW-0067">ATP-binding</keyword>
<dbReference type="OrthoDB" id="5854156at2759"/>
<proteinExistence type="inferred from homology"/>
<dbReference type="PANTHER" id="PTHR10492">
    <property type="match status" value="1"/>
</dbReference>
<dbReference type="PANTHER" id="PTHR10492:SF57">
    <property type="entry name" value="ATP-DEPENDENT DNA HELICASE"/>
    <property type="match status" value="1"/>
</dbReference>
<gene>
    <name evidence="3" type="ORF">HPBE_LOCUS1840</name>
</gene>
<dbReference type="EMBL" id="UZAH01002295">
    <property type="protein sequence ID" value="VDO21633.1"/>
    <property type="molecule type" value="Genomic_DNA"/>
</dbReference>
<accession>A0A183F6P7</accession>
<dbReference type="Gene3D" id="3.40.50.300">
    <property type="entry name" value="P-loop containing nucleotide triphosphate hydrolases"/>
    <property type="match status" value="1"/>
</dbReference>
<feature type="domain" description="DNA helicase Pif1-like DEAD-box helicase" evidence="2">
    <location>
        <begin position="4"/>
        <end position="164"/>
    </location>
</feature>
<keyword evidence="1" id="KW-0378">Hydrolase</keyword>
<comment type="similarity">
    <text evidence="1">Belongs to the helicase family.</text>
</comment>
<evidence type="ECO:0000313" key="5">
    <source>
        <dbReference type="WBParaSite" id="HPBE_0000183901-mRNA-1"/>
    </source>
</evidence>
<accession>A0A3P7ULW3</accession>
<dbReference type="GO" id="GO:0005524">
    <property type="term" value="F:ATP binding"/>
    <property type="evidence" value="ECO:0007669"/>
    <property type="project" value="UniProtKB-KW"/>
</dbReference>
<reference evidence="3 4" key="1">
    <citation type="submission" date="2018-11" db="EMBL/GenBank/DDBJ databases">
        <authorList>
            <consortium name="Pathogen Informatics"/>
        </authorList>
    </citation>
    <scope>NUCLEOTIDE SEQUENCE [LARGE SCALE GENOMIC DNA]</scope>
</reference>
<evidence type="ECO:0000313" key="4">
    <source>
        <dbReference type="Proteomes" id="UP000050761"/>
    </source>
</evidence>
<dbReference type="GO" id="GO:0000723">
    <property type="term" value="P:telomere maintenance"/>
    <property type="evidence" value="ECO:0007669"/>
    <property type="project" value="InterPro"/>
</dbReference>
<keyword evidence="1" id="KW-0234">DNA repair</keyword>
<dbReference type="SUPFAM" id="SSF52540">
    <property type="entry name" value="P-loop containing nucleoside triphosphate hydrolases"/>
    <property type="match status" value="1"/>
</dbReference>
<keyword evidence="1" id="KW-0347">Helicase</keyword>
<name>A0A183F6P7_HELPZ</name>
<organism evidence="4 5">
    <name type="scientific">Heligmosomoides polygyrus</name>
    <name type="common">Parasitic roundworm</name>
    <dbReference type="NCBI Taxonomy" id="6339"/>
    <lineage>
        <taxon>Eukaryota</taxon>
        <taxon>Metazoa</taxon>
        <taxon>Ecdysozoa</taxon>
        <taxon>Nematoda</taxon>
        <taxon>Chromadorea</taxon>
        <taxon>Rhabditida</taxon>
        <taxon>Rhabditina</taxon>
        <taxon>Rhabditomorpha</taxon>
        <taxon>Strongyloidea</taxon>
        <taxon>Heligmosomidae</taxon>
        <taxon>Heligmosomoides</taxon>
    </lineage>
</organism>